<evidence type="ECO:0000313" key="4">
    <source>
        <dbReference type="EMBL" id="MDT8903464.1"/>
    </source>
</evidence>
<name>A0ABU3P349_9FIRM</name>
<dbReference type="EMBL" id="JAUOZS010000001">
    <property type="protein sequence ID" value="MDT8903464.1"/>
    <property type="molecule type" value="Genomic_DNA"/>
</dbReference>
<dbReference type="Pfam" id="PF00015">
    <property type="entry name" value="MCPsignal"/>
    <property type="match status" value="1"/>
</dbReference>
<evidence type="ECO:0000256" key="1">
    <source>
        <dbReference type="ARBA" id="ARBA00023224"/>
    </source>
</evidence>
<dbReference type="PANTHER" id="PTHR32089">
    <property type="entry name" value="METHYL-ACCEPTING CHEMOTAXIS PROTEIN MCPB"/>
    <property type="match status" value="1"/>
</dbReference>
<protein>
    <submittedName>
        <fullName evidence="4">Methyl-accepting chemotaxis protein</fullName>
    </submittedName>
</protein>
<reference evidence="4 5" key="1">
    <citation type="submission" date="2023-07" db="EMBL/GenBank/DDBJ databases">
        <title>The novel representative of Negativicutes class, Anaeroselena agilis gen. nov. sp. nov.</title>
        <authorList>
            <person name="Prokofeva M.I."/>
            <person name="Elcheninov A.G."/>
            <person name="Klyukina A."/>
            <person name="Kublanov I.V."/>
            <person name="Frolov E.N."/>
            <person name="Podosokorskaya O.A."/>
        </authorList>
    </citation>
    <scope>NUCLEOTIDE SEQUENCE [LARGE SCALE GENOMIC DNA]</scope>
    <source>
        <strain evidence="4 5">4137-cl</strain>
    </source>
</reference>
<evidence type="ECO:0000313" key="5">
    <source>
        <dbReference type="Proteomes" id="UP001254848"/>
    </source>
</evidence>
<dbReference type="SMART" id="SM00283">
    <property type="entry name" value="MA"/>
    <property type="match status" value="1"/>
</dbReference>
<dbReference type="RefSeq" id="WP_413781920.1">
    <property type="nucleotide sequence ID" value="NZ_JAUOZS010000001.1"/>
</dbReference>
<dbReference type="Proteomes" id="UP001254848">
    <property type="component" value="Unassembled WGS sequence"/>
</dbReference>
<evidence type="ECO:0000256" key="2">
    <source>
        <dbReference type="PROSITE-ProRule" id="PRU00284"/>
    </source>
</evidence>
<dbReference type="PANTHER" id="PTHR32089:SF112">
    <property type="entry name" value="LYSOZYME-LIKE PROTEIN-RELATED"/>
    <property type="match status" value="1"/>
</dbReference>
<organism evidence="4 5">
    <name type="scientific">Anaeroselena agilis</name>
    <dbReference type="NCBI Taxonomy" id="3063788"/>
    <lineage>
        <taxon>Bacteria</taxon>
        <taxon>Bacillati</taxon>
        <taxon>Bacillota</taxon>
        <taxon>Negativicutes</taxon>
        <taxon>Acetonemataceae</taxon>
        <taxon>Anaeroselena</taxon>
    </lineage>
</organism>
<gene>
    <name evidence="4" type="ORF">Q4T40_19735</name>
</gene>
<accession>A0ABU3P349</accession>
<dbReference type="Gene3D" id="1.10.287.950">
    <property type="entry name" value="Methyl-accepting chemotaxis protein"/>
    <property type="match status" value="1"/>
</dbReference>
<proteinExistence type="predicted"/>
<evidence type="ECO:0000259" key="3">
    <source>
        <dbReference type="PROSITE" id="PS50111"/>
    </source>
</evidence>
<dbReference type="PROSITE" id="PS50111">
    <property type="entry name" value="CHEMOTAXIS_TRANSDUC_2"/>
    <property type="match status" value="1"/>
</dbReference>
<keyword evidence="1 2" id="KW-0807">Transducer</keyword>
<dbReference type="InterPro" id="IPR004089">
    <property type="entry name" value="MCPsignal_dom"/>
</dbReference>
<keyword evidence="5" id="KW-1185">Reference proteome</keyword>
<dbReference type="SUPFAM" id="SSF58104">
    <property type="entry name" value="Methyl-accepting chemotaxis protein (MCP) signaling domain"/>
    <property type="match status" value="1"/>
</dbReference>
<sequence>METDRQVVSGREAILHFVRIAHCINDITSADIGVSVWDNDTCIVYVPARNLDFGIKPGDRMKPGSAGEVALREKRKVLVEMTREQSPWGIPYIVNAMPFCDERAVPVGCVITTERTDKHDCIRQTALNLKVSSQQLASSLQSFNQQSDDLAAAENMLRTRLNFMETTIAETNTIIDFIDNIARQTNILGINAAIEAARAGNQGAGFKVVADEVRALAHRSAESARRIQTMIKLICQSFDDTGQQMHAVKQLVQNQVAVIQELSAAGEELSSMADDLENSTKLEV</sequence>
<feature type="domain" description="Methyl-accepting transducer" evidence="3">
    <location>
        <begin position="164"/>
        <end position="284"/>
    </location>
</feature>
<comment type="caution">
    <text evidence="4">The sequence shown here is derived from an EMBL/GenBank/DDBJ whole genome shotgun (WGS) entry which is preliminary data.</text>
</comment>